<dbReference type="AlphaFoldDB" id="A0A8T0X5A5"/>
<gene>
    <name evidence="1" type="ORF">PVAP13_1NG174400</name>
</gene>
<dbReference type="Gene3D" id="1.25.40.10">
    <property type="entry name" value="Tetratricopeptide repeat domain"/>
    <property type="match status" value="1"/>
</dbReference>
<sequence length="286" mass="32487">MGVGHPEYASTMYLLAKVLSLQGKRRDAESLTEESIRILEEAELGESPTCIQRMTYLSTELIKSKRLGEAEIWQRKILHTLELSKGWDSLHTAHAAELLSLTLEALEKLKESEELFERCLAARKKVLPEGHFLVAVSLVYLARLTLHKFASDLKNIDSDVGTHYLARAKQHSNDSIRITEGILNSSRKDQNKFDSSSATDRDKIAATAILDQDNRSIEDAVNKCISLYRKPGTRRLVTKVIKEDYMRCLRLLINIVEDHLLMQQTMELQELLGEARLIIEELGEES</sequence>
<proteinExistence type="predicted"/>
<name>A0A8T0X5A5_PANVG</name>
<reference evidence="1" key="1">
    <citation type="submission" date="2020-05" db="EMBL/GenBank/DDBJ databases">
        <title>WGS assembly of Panicum virgatum.</title>
        <authorList>
            <person name="Lovell J.T."/>
            <person name="Jenkins J."/>
            <person name="Shu S."/>
            <person name="Juenger T.E."/>
            <person name="Schmutz J."/>
        </authorList>
    </citation>
    <scope>NUCLEOTIDE SEQUENCE</scope>
    <source>
        <strain evidence="1">AP13</strain>
    </source>
</reference>
<organism evidence="1 2">
    <name type="scientific">Panicum virgatum</name>
    <name type="common">Blackwell switchgrass</name>
    <dbReference type="NCBI Taxonomy" id="38727"/>
    <lineage>
        <taxon>Eukaryota</taxon>
        <taxon>Viridiplantae</taxon>
        <taxon>Streptophyta</taxon>
        <taxon>Embryophyta</taxon>
        <taxon>Tracheophyta</taxon>
        <taxon>Spermatophyta</taxon>
        <taxon>Magnoliopsida</taxon>
        <taxon>Liliopsida</taxon>
        <taxon>Poales</taxon>
        <taxon>Poaceae</taxon>
        <taxon>PACMAD clade</taxon>
        <taxon>Panicoideae</taxon>
        <taxon>Panicodae</taxon>
        <taxon>Paniceae</taxon>
        <taxon>Panicinae</taxon>
        <taxon>Panicum</taxon>
        <taxon>Panicum sect. Hiantes</taxon>
    </lineage>
</organism>
<dbReference type="SUPFAM" id="SSF48452">
    <property type="entry name" value="TPR-like"/>
    <property type="match status" value="1"/>
</dbReference>
<evidence type="ECO:0000313" key="2">
    <source>
        <dbReference type="Proteomes" id="UP000823388"/>
    </source>
</evidence>
<protein>
    <recommendedName>
        <fullName evidence="3">Tetratricopeptide repeat (TPR)-like superfamily protein</fullName>
    </recommendedName>
</protein>
<dbReference type="InterPro" id="IPR011990">
    <property type="entry name" value="TPR-like_helical_dom_sf"/>
</dbReference>
<evidence type="ECO:0000313" key="1">
    <source>
        <dbReference type="EMBL" id="KAG2650769.1"/>
    </source>
</evidence>
<keyword evidence="2" id="KW-1185">Reference proteome</keyword>
<accession>A0A8T0X5A5</accession>
<dbReference type="Pfam" id="PF13374">
    <property type="entry name" value="TPR_10"/>
    <property type="match status" value="1"/>
</dbReference>
<comment type="caution">
    <text evidence="1">The sequence shown here is derived from an EMBL/GenBank/DDBJ whole genome shotgun (WGS) entry which is preliminary data.</text>
</comment>
<dbReference type="Proteomes" id="UP000823388">
    <property type="component" value="Chromosome 1N"/>
</dbReference>
<dbReference type="PANTHER" id="PTHR47689">
    <property type="entry name" value="TETRATRICOPEPTIDE REPEAT (TPR)-LIKE SUPERFAMILY PROTEIN"/>
    <property type="match status" value="1"/>
</dbReference>
<dbReference type="PANTHER" id="PTHR47689:SF2">
    <property type="entry name" value="TETRATRICOPEPTIDE REPEAT (TPR)-LIKE SUPERFAMILY PROTEIN"/>
    <property type="match status" value="1"/>
</dbReference>
<evidence type="ECO:0008006" key="3">
    <source>
        <dbReference type="Google" id="ProtNLM"/>
    </source>
</evidence>
<dbReference type="EMBL" id="CM029038">
    <property type="protein sequence ID" value="KAG2650769.1"/>
    <property type="molecule type" value="Genomic_DNA"/>
</dbReference>